<keyword evidence="4" id="KW-0808">Transferase</keyword>
<dbReference type="PANTHER" id="PTHR11254">
    <property type="entry name" value="HECT DOMAIN UBIQUITIN-PROTEIN LIGASE"/>
    <property type="match status" value="1"/>
</dbReference>
<evidence type="ECO:0000256" key="5">
    <source>
        <dbReference type="ARBA" id="ARBA00022786"/>
    </source>
</evidence>
<dbReference type="EnsemblMetazoa" id="G34331.1">
    <property type="protein sequence ID" value="G34331.1:cds"/>
    <property type="gene ID" value="G34331"/>
</dbReference>
<dbReference type="PROSITE" id="PS50237">
    <property type="entry name" value="HECT"/>
    <property type="match status" value="2"/>
</dbReference>
<name>A0A8W8MSR5_MAGGI</name>
<feature type="domain" description="HECT" evidence="7">
    <location>
        <begin position="645"/>
        <end position="693"/>
    </location>
</feature>
<evidence type="ECO:0000313" key="8">
    <source>
        <dbReference type="EnsemblMetazoa" id="G34331.1:cds"/>
    </source>
</evidence>
<comment type="caution">
    <text evidence="6">Lacks conserved residue(s) required for the propagation of feature annotation.</text>
</comment>
<evidence type="ECO:0000256" key="2">
    <source>
        <dbReference type="ARBA" id="ARBA00004906"/>
    </source>
</evidence>
<dbReference type="InterPro" id="IPR050409">
    <property type="entry name" value="E3_ubiq-protein_ligase"/>
</dbReference>
<feature type="active site" description="Glycyl thioester intermediate" evidence="6">
    <location>
        <position position="686"/>
    </location>
</feature>
<dbReference type="EC" id="2.3.2.26" evidence="3"/>
<reference evidence="8" key="1">
    <citation type="submission" date="2022-08" db="UniProtKB">
        <authorList>
            <consortium name="EnsemblMetazoa"/>
        </authorList>
    </citation>
    <scope>IDENTIFICATION</scope>
    <source>
        <strain evidence="8">05x7-T-G4-1.051#20</strain>
    </source>
</reference>
<accession>A0A8W8MSR5</accession>
<comment type="pathway">
    <text evidence="2">Protein modification; protein ubiquitination.</text>
</comment>
<evidence type="ECO:0000256" key="3">
    <source>
        <dbReference type="ARBA" id="ARBA00012485"/>
    </source>
</evidence>
<dbReference type="InterPro" id="IPR000569">
    <property type="entry name" value="HECT_dom"/>
</dbReference>
<dbReference type="CDD" id="cd09487">
    <property type="entry name" value="SAM_superfamily"/>
    <property type="match status" value="1"/>
</dbReference>
<evidence type="ECO:0000256" key="6">
    <source>
        <dbReference type="PROSITE-ProRule" id="PRU00104"/>
    </source>
</evidence>
<sequence>MSMKQILEELKMGYAIKRFEEERIDVDNFLSVTDLQLINLGIITIGDRIRLTERVKRNARSSVLESADDLVATDSNPIASILSHQRKMLFGNKKSKRRHSFPVNHDPEKLDIPKRRKVTRTWTMTVVCLADKESSRVPSSAEKEILFKAGLGTRKIQFLTSDTEADVLKTITSDRSTENGQTIGFPQLNNCGGFELLKCTQNSRELSLIDCKWSVSQLKTYLGSQTKIYIRPVQTSLSTTPIDNNFQIKTEEICKFCNKGFSIRNLRQHVKTCKDKPKTIEVCESDSDDLPDPALNDHGGLWSFLSDANIEFLPAAVDAVDPLGDAVPINASTSVTDVIDEVSQTEGNSNYNEHASSSSSNVYVHTGEEINSSSDSTTSSTQNVTVSPTMYQKAETVCLIDSVISSAIDHCLTENITDPVEILRHMQKVIVTGRSLELDDLLNCDSGDTSFIMVDRGNILETAFDEIKSITDKDLRKTLEVNFYNECASDQGGPRKEFFRLVLSAVKEKYFDKGLREHLAKDYVTVGKIMALSILQNGPMPSFLNEDIRNDLFSGKDSSSLCIKNLRTGLDVLGVVKVGSILPMFVHLLNPSTTCLTLKAVTQLLKPHFSEEGSNDRKYENSVYSAFLRYMRSAASGRRGDVSLQHILQFVTGASEEPILGFCHPPSIEFVKPRDDTRFIPTANTCINSLKLPRGTLEIKLPADEELFSLYDYAFLNTFYGLI</sequence>
<protein>
    <recommendedName>
        <fullName evidence="3">HECT-type E3 ubiquitin transferase</fullName>
        <ecNumber evidence="3">2.3.2.26</ecNumber>
    </recommendedName>
</protein>
<dbReference type="GO" id="GO:0061630">
    <property type="term" value="F:ubiquitin protein ligase activity"/>
    <property type="evidence" value="ECO:0007669"/>
    <property type="project" value="UniProtKB-EC"/>
</dbReference>
<dbReference type="Gene3D" id="3.90.1750.10">
    <property type="entry name" value="Hect, E3 ligase catalytic domains"/>
    <property type="match status" value="1"/>
</dbReference>
<evidence type="ECO:0000256" key="4">
    <source>
        <dbReference type="ARBA" id="ARBA00022679"/>
    </source>
</evidence>
<dbReference type="Gene3D" id="1.10.150.50">
    <property type="entry name" value="Transcription Factor, Ets-1"/>
    <property type="match status" value="1"/>
</dbReference>
<dbReference type="InterPro" id="IPR035983">
    <property type="entry name" value="Hect_E3_ubiquitin_ligase"/>
</dbReference>
<keyword evidence="5 6" id="KW-0833">Ubl conjugation pathway</keyword>
<dbReference type="Pfam" id="PF00632">
    <property type="entry name" value="HECT"/>
    <property type="match status" value="1"/>
</dbReference>
<dbReference type="GO" id="GO:0005737">
    <property type="term" value="C:cytoplasm"/>
    <property type="evidence" value="ECO:0007669"/>
    <property type="project" value="TreeGrafter"/>
</dbReference>
<dbReference type="GO" id="GO:0016567">
    <property type="term" value="P:protein ubiquitination"/>
    <property type="evidence" value="ECO:0007669"/>
    <property type="project" value="TreeGrafter"/>
</dbReference>
<feature type="domain" description="HECT" evidence="7">
    <location>
        <begin position="471"/>
        <end position="503"/>
    </location>
</feature>
<evidence type="ECO:0000313" key="9">
    <source>
        <dbReference type="Proteomes" id="UP000005408"/>
    </source>
</evidence>
<dbReference type="Proteomes" id="UP000005408">
    <property type="component" value="Unassembled WGS sequence"/>
</dbReference>
<evidence type="ECO:0000256" key="1">
    <source>
        <dbReference type="ARBA" id="ARBA00000885"/>
    </source>
</evidence>
<dbReference type="AlphaFoldDB" id="A0A8W8MSR5"/>
<keyword evidence="9" id="KW-1185">Reference proteome</keyword>
<organism evidence="8 9">
    <name type="scientific">Magallana gigas</name>
    <name type="common">Pacific oyster</name>
    <name type="synonym">Crassostrea gigas</name>
    <dbReference type="NCBI Taxonomy" id="29159"/>
    <lineage>
        <taxon>Eukaryota</taxon>
        <taxon>Metazoa</taxon>
        <taxon>Spiralia</taxon>
        <taxon>Lophotrochozoa</taxon>
        <taxon>Mollusca</taxon>
        <taxon>Bivalvia</taxon>
        <taxon>Autobranchia</taxon>
        <taxon>Pteriomorphia</taxon>
        <taxon>Ostreida</taxon>
        <taxon>Ostreoidea</taxon>
        <taxon>Ostreidae</taxon>
        <taxon>Magallana</taxon>
    </lineage>
</organism>
<dbReference type="GO" id="GO:0006511">
    <property type="term" value="P:ubiquitin-dependent protein catabolic process"/>
    <property type="evidence" value="ECO:0007669"/>
    <property type="project" value="TreeGrafter"/>
</dbReference>
<dbReference type="InterPro" id="IPR013761">
    <property type="entry name" value="SAM/pointed_sf"/>
</dbReference>
<dbReference type="Gene3D" id="3.30.2410.10">
    <property type="entry name" value="Hect, E3 ligase catalytic domain"/>
    <property type="match status" value="1"/>
</dbReference>
<dbReference type="SUPFAM" id="SSF56204">
    <property type="entry name" value="Hect, E3 ligase catalytic domain"/>
    <property type="match status" value="1"/>
</dbReference>
<evidence type="ECO:0000259" key="7">
    <source>
        <dbReference type="PROSITE" id="PS50237"/>
    </source>
</evidence>
<dbReference type="PANTHER" id="PTHR11254:SF440">
    <property type="entry name" value="E3 UBIQUITIN-PROTEIN LIGASE NEDD-4"/>
    <property type="match status" value="1"/>
</dbReference>
<proteinExistence type="predicted"/>
<comment type="catalytic activity">
    <reaction evidence="1">
        <text>S-ubiquitinyl-[E2 ubiquitin-conjugating enzyme]-L-cysteine + [acceptor protein]-L-lysine = [E2 ubiquitin-conjugating enzyme]-L-cysteine + N(6)-ubiquitinyl-[acceptor protein]-L-lysine.</text>
        <dbReference type="EC" id="2.3.2.26"/>
    </reaction>
</comment>
<dbReference type="SUPFAM" id="SSF47769">
    <property type="entry name" value="SAM/Pointed domain"/>
    <property type="match status" value="1"/>
</dbReference>